<keyword evidence="2" id="KW-1185">Reference proteome</keyword>
<evidence type="ECO:0000313" key="1">
    <source>
        <dbReference type="EMBL" id="PYI56642.1"/>
    </source>
</evidence>
<name>A0A2V5KCB7_9BACL</name>
<comment type="caution">
    <text evidence="1">The sequence shown here is derived from an EMBL/GenBank/DDBJ whole genome shotgun (WGS) entry which is preliminary data.</text>
</comment>
<dbReference type="OrthoDB" id="2608048at2"/>
<reference evidence="1 2" key="1">
    <citation type="submission" date="2018-05" db="EMBL/GenBank/DDBJ databases">
        <title>Paenibacillus flagellatus sp. nov., isolated from selenium mineral soil.</title>
        <authorList>
            <person name="Dai X."/>
        </authorList>
    </citation>
    <scope>NUCLEOTIDE SEQUENCE [LARGE SCALE GENOMIC DNA]</scope>
    <source>
        <strain evidence="1 2">DXL2</strain>
    </source>
</reference>
<accession>A0A2V5KCB7</accession>
<dbReference type="AlphaFoldDB" id="A0A2V5KCB7"/>
<organism evidence="1 2">
    <name type="scientific">Paenibacillus flagellatus</name>
    <dbReference type="NCBI Taxonomy" id="2211139"/>
    <lineage>
        <taxon>Bacteria</taxon>
        <taxon>Bacillati</taxon>
        <taxon>Bacillota</taxon>
        <taxon>Bacilli</taxon>
        <taxon>Bacillales</taxon>
        <taxon>Paenibacillaceae</taxon>
        <taxon>Paenibacillus</taxon>
    </lineage>
</organism>
<sequence length="86" mass="9628">MFLRMLNQVAPEAYSIHENQLISIYVYSSGQQAEKGLKDFEEKTAAATVVPHSKYRIANVLLFYVAGPALKDERVEKVAEGLLVTK</sequence>
<evidence type="ECO:0000313" key="2">
    <source>
        <dbReference type="Proteomes" id="UP000247476"/>
    </source>
</evidence>
<dbReference type="Proteomes" id="UP000247476">
    <property type="component" value="Unassembled WGS sequence"/>
</dbReference>
<protein>
    <submittedName>
        <fullName evidence="1">Uncharacterized protein</fullName>
    </submittedName>
</protein>
<gene>
    <name evidence="1" type="ORF">DLM86_04050</name>
</gene>
<proteinExistence type="predicted"/>
<dbReference type="EMBL" id="QJVJ01000002">
    <property type="protein sequence ID" value="PYI56642.1"/>
    <property type="molecule type" value="Genomic_DNA"/>
</dbReference>